<evidence type="ECO:0000256" key="2">
    <source>
        <dbReference type="PROSITE-ProRule" id="PRU00335"/>
    </source>
</evidence>
<dbReference type="OrthoDB" id="9810250at2"/>
<proteinExistence type="predicted"/>
<dbReference type="Proteomes" id="UP000256388">
    <property type="component" value="Unassembled WGS sequence"/>
</dbReference>
<dbReference type="GO" id="GO:0003677">
    <property type="term" value="F:DNA binding"/>
    <property type="evidence" value="ECO:0007669"/>
    <property type="project" value="UniProtKB-UniRule"/>
</dbReference>
<dbReference type="RefSeq" id="WP_116226383.1">
    <property type="nucleotide sequence ID" value="NZ_AP018437.1"/>
</dbReference>
<dbReference type="InterPro" id="IPR050624">
    <property type="entry name" value="HTH-type_Tx_Regulator"/>
</dbReference>
<dbReference type="InterPro" id="IPR001647">
    <property type="entry name" value="HTH_TetR"/>
</dbReference>
<dbReference type="EMBL" id="QUMS01000006">
    <property type="protein sequence ID" value="REG04793.1"/>
    <property type="molecule type" value="Genomic_DNA"/>
</dbReference>
<sequence length="199" mass="22840">MLLNQETEIKIDPRVKRTQALIQQAFGDLLAEKGFQSITVQDITQRAEINRATFYAHFPDKFALLENHIQQVFRAELEKRTLHACHYSEDNLQALIVTVIEFIGQANTHCKSLDSQFELMVERQVRKQIQEILELWISKVGADIETQTAATASSWTIYGLALQHNQDKRSNKPSSETFAKQVLPLVRDNLHLQQETPQA</sequence>
<evidence type="ECO:0000313" key="5">
    <source>
        <dbReference type="Proteomes" id="UP000256388"/>
    </source>
</evidence>
<reference evidence="4 5" key="1">
    <citation type="submission" date="2018-08" db="EMBL/GenBank/DDBJ databases">
        <title>Genomic Encyclopedia of Type Strains, Phase IV (KMG-IV): sequencing the most valuable type-strain genomes for metagenomic binning, comparative biology and taxonomic classification.</title>
        <authorList>
            <person name="Goeker M."/>
        </authorList>
    </citation>
    <scope>NUCLEOTIDE SEQUENCE [LARGE SCALE GENOMIC DNA]</scope>
    <source>
        <strain evidence="4 5">DSM 23923</strain>
    </source>
</reference>
<keyword evidence="1 2" id="KW-0238">DNA-binding</keyword>
<accession>A0A347ZPG2</accession>
<feature type="domain" description="HTH tetR-type" evidence="3">
    <location>
        <begin position="16"/>
        <end position="76"/>
    </location>
</feature>
<evidence type="ECO:0000256" key="1">
    <source>
        <dbReference type="ARBA" id="ARBA00023125"/>
    </source>
</evidence>
<dbReference type="PROSITE" id="PS50977">
    <property type="entry name" value="HTH_TETR_2"/>
    <property type="match status" value="1"/>
</dbReference>
<dbReference type="PROSITE" id="PS01081">
    <property type="entry name" value="HTH_TETR_1"/>
    <property type="match status" value="1"/>
</dbReference>
<dbReference type="InterPro" id="IPR023772">
    <property type="entry name" value="DNA-bd_HTH_TetR-type_CS"/>
</dbReference>
<dbReference type="Pfam" id="PF00440">
    <property type="entry name" value="TetR_N"/>
    <property type="match status" value="1"/>
</dbReference>
<name>A0A347ZPG2_9CHLR</name>
<protein>
    <submittedName>
        <fullName evidence="4">TetR family transcriptional regulator</fullName>
    </submittedName>
</protein>
<keyword evidence="5" id="KW-1185">Reference proteome</keyword>
<comment type="caution">
    <text evidence="4">The sequence shown here is derived from an EMBL/GenBank/DDBJ whole genome shotgun (WGS) entry which is preliminary data.</text>
</comment>
<dbReference type="AlphaFoldDB" id="A0A347ZPG2"/>
<dbReference type="PANTHER" id="PTHR43479">
    <property type="entry name" value="ACREF/ENVCD OPERON REPRESSOR-RELATED"/>
    <property type="match status" value="1"/>
</dbReference>
<dbReference type="PANTHER" id="PTHR43479:SF7">
    <property type="entry name" value="TETR-FAMILY TRANSCRIPTIONAL REGULATOR"/>
    <property type="match status" value="1"/>
</dbReference>
<gene>
    <name evidence="4" type="ORF">DFR64_3145</name>
</gene>
<dbReference type="SUPFAM" id="SSF46689">
    <property type="entry name" value="Homeodomain-like"/>
    <property type="match status" value="1"/>
</dbReference>
<dbReference type="InterPro" id="IPR009057">
    <property type="entry name" value="Homeodomain-like_sf"/>
</dbReference>
<dbReference type="PRINTS" id="PR00455">
    <property type="entry name" value="HTHTETR"/>
</dbReference>
<dbReference type="Gene3D" id="1.10.357.10">
    <property type="entry name" value="Tetracycline Repressor, domain 2"/>
    <property type="match status" value="1"/>
</dbReference>
<evidence type="ECO:0000259" key="3">
    <source>
        <dbReference type="PROSITE" id="PS50977"/>
    </source>
</evidence>
<feature type="DNA-binding region" description="H-T-H motif" evidence="2">
    <location>
        <begin position="39"/>
        <end position="58"/>
    </location>
</feature>
<evidence type="ECO:0000313" key="4">
    <source>
        <dbReference type="EMBL" id="REG04793.1"/>
    </source>
</evidence>
<organism evidence="4 5">
    <name type="scientific">Pelolinea submarina</name>
    <dbReference type="NCBI Taxonomy" id="913107"/>
    <lineage>
        <taxon>Bacteria</taxon>
        <taxon>Bacillati</taxon>
        <taxon>Chloroflexota</taxon>
        <taxon>Anaerolineae</taxon>
        <taxon>Anaerolineales</taxon>
        <taxon>Anaerolineaceae</taxon>
        <taxon>Pelolinea</taxon>
    </lineage>
</organism>